<evidence type="ECO:0000256" key="3">
    <source>
        <dbReference type="ARBA" id="ARBA00014234"/>
    </source>
</evidence>
<feature type="region of interest" description="Disordered" evidence="4">
    <location>
        <begin position="15"/>
        <end position="39"/>
    </location>
</feature>
<evidence type="ECO:0000256" key="2">
    <source>
        <dbReference type="ARBA" id="ARBA00011187"/>
    </source>
</evidence>
<comment type="similarity">
    <text evidence="1">Belongs to the NSA1 family.</text>
</comment>
<dbReference type="PANTHER" id="PTHR16038:SF4">
    <property type="entry name" value="WD REPEAT-CONTAINING PROTEIN 74"/>
    <property type="match status" value="1"/>
</dbReference>
<dbReference type="AlphaFoldDB" id="A0A507C150"/>
<dbReference type="Proteomes" id="UP000319731">
    <property type="component" value="Unassembled WGS sequence"/>
</dbReference>
<dbReference type="Gene3D" id="2.130.10.10">
    <property type="entry name" value="YVTN repeat-like/Quinoprotein amine dehydrogenase"/>
    <property type="match status" value="1"/>
</dbReference>
<sequence length="296" mass="33002">MHYLIGDQSGLIKNVEIPQAPSKSVKRKRDDKGEPIKPAPIVQVWGPLDKNASVDQITWCVEGGSRSDQFLVARRGGRVSRMSSQTGQVLESFATFQPSLDEKGQLKLNKHRQPDRIIGISHEDGSILSCSNTGLVHLNRISSKTDTTSEYDYKDFSASLNQDMLFRMRTSPSNMNLFATGGDERDLCIWDLNNMQKEGATIEPIFKAKNVPHDFLDLRVPIWITDLQYLTPSQLVTCTGYHQVRLYDMKAGKKPVMSCEVGDTSLRTVTVLNANEVLVTDTTGELTSLDVRQAGK</sequence>
<protein>
    <recommendedName>
        <fullName evidence="3">Ribosome biogenesis protein NSA1</fullName>
    </recommendedName>
</protein>
<dbReference type="GO" id="GO:0030687">
    <property type="term" value="C:preribosome, large subunit precursor"/>
    <property type="evidence" value="ECO:0007669"/>
    <property type="project" value="TreeGrafter"/>
</dbReference>
<proteinExistence type="inferred from homology"/>
<dbReference type="GeneID" id="42006583"/>
<dbReference type="STRING" id="1806994.A0A507C150"/>
<dbReference type="InterPro" id="IPR037379">
    <property type="entry name" value="WDR74/Nsa1"/>
</dbReference>
<dbReference type="RefSeq" id="XP_031022705.1">
    <property type="nucleotide sequence ID" value="XM_031171286.1"/>
</dbReference>
<dbReference type="OrthoDB" id="18388at2759"/>
<keyword evidence="6" id="KW-1185">Reference proteome</keyword>
<evidence type="ECO:0000313" key="6">
    <source>
        <dbReference type="Proteomes" id="UP000319731"/>
    </source>
</evidence>
<dbReference type="PANTHER" id="PTHR16038">
    <property type="entry name" value="NOP SEVEN ASSOCIATED PROTEIN 1"/>
    <property type="match status" value="1"/>
</dbReference>
<dbReference type="GO" id="GO:0005730">
    <property type="term" value="C:nucleolus"/>
    <property type="evidence" value="ECO:0007669"/>
    <property type="project" value="InterPro"/>
</dbReference>
<accession>A0A507C150</accession>
<dbReference type="InterPro" id="IPR015943">
    <property type="entry name" value="WD40/YVTN_repeat-like_dom_sf"/>
</dbReference>
<organism evidence="5 6">
    <name type="scientific">Synchytrium microbalum</name>
    <dbReference type="NCBI Taxonomy" id="1806994"/>
    <lineage>
        <taxon>Eukaryota</taxon>
        <taxon>Fungi</taxon>
        <taxon>Fungi incertae sedis</taxon>
        <taxon>Chytridiomycota</taxon>
        <taxon>Chytridiomycota incertae sedis</taxon>
        <taxon>Chytridiomycetes</taxon>
        <taxon>Synchytriales</taxon>
        <taxon>Synchytriaceae</taxon>
        <taxon>Synchytrium</taxon>
    </lineage>
</organism>
<evidence type="ECO:0000313" key="5">
    <source>
        <dbReference type="EMBL" id="TPX31233.1"/>
    </source>
</evidence>
<comment type="caution">
    <text evidence="5">The sequence shown here is derived from an EMBL/GenBank/DDBJ whole genome shotgun (WGS) entry which is preliminary data.</text>
</comment>
<name>A0A507C150_9FUNG</name>
<dbReference type="GO" id="GO:0042273">
    <property type="term" value="P:ribosomal large subunit biogenesis"/>
    <property type="evidence" value="ECO:0007669"/>
    <property type="project" value="InterPro"/>
</dbReference>
<comment type="subunit">
    <text evidence="2">Component of the pre-66S ribosomal particle.</text>
</comment>
<dbReference type="EMBL" id="QEAO01000048">
    <property type="protein sequence ID" value="TPX31233.1"/>
    <property type="molecule type" value="Genomic_DNA"/>
</dbReference>
<dbReference type="InterPro" id="IPR036322">
    <property type="entry name" value="WD40_repeat_dom_sf"/>
</dbReference>
<gene>
    <name evidence="5" type="ORF">SmJEL517_g05360</name>
</gene>
<evidence type="ECO:0000256" key="4">
    <source>
        <dbReference type="SAM" id="MobiDB-lite"/>
    </source>
</evidence>
<reference evidence="5 6" key="1">
    <citation type="journal article" date="2019" name="Sci. Rep.">
        <title>Comparative genomics of chytrid fungi reveal insights into the obligate biotrophic and pathogenic lifestyle of Synchytrium endobioticum.</title>
        <authorList>
            <person name="van de Vossenberg B.T.L.H."/>
            <person name="Warris S."/>
            <person name="Nguyen H.D.T."/>
            <person name="van Gent-Pelzer M.P.E."/>
            <person name="Joly D.L."/>
            <person name="van de Geest H.C."/>
            <person name="Bonants P.J.M."/>
            <person name="Smith D.S."/>
            <person name="Levesque C.A."/>
            <person name="van der Lee T.A.J."/>
        </authorList>
    </citation>
    <scope>NUCLEOTIDE SEQUENCE [LARGE SCALE GENOMIC DNA]</scope>
    <source>
        <strain evidence="5 6">JEL517</strain>
    </source>
</reference>
<evidence type="ECO:0000256" key="1">
    <source>
        <dbReference type="ARBA" id="ARBA00007861"/>
    </source>
</evidence>
<dbReference type="SUPFAM" id="SSF50978">
    <property type="entry name" value="WD40 repeat-like"/>
    <property type="match status" value="1"/>
</dbReference>